<dbReference type="PANTHER" id="PTHR39596">
    <property type="match status" value="1"/>
</dbReference>
<gene>
    <name evidence="2" type="ORF">Aud_009629</name>
</gene>
<dbReference type="EMBL" id="BBXM02000008">
    <property type="protein sequence ID" value="GIC93148.1"/>
    <property type="molecule type" value="Genomic_DNA"/>
</dbReference>
<organism evidence="2 3">
    <name type="scientific">Aspergillus udagawae</name>
    <dbReference type="NCBI Taxonomy" id="91492"/>
    <lineage>
        <taxon>Eukaryota</taxon>
        <taxon>Fungi</taxon>
        <taxon>Dikarya</taxon>
        <taxon>Ascomycota</taxon>
        <taxon>Pezizomycotina</taxon>
        <taxon>Eurotiomycetes</taxon>
        <taxon>Eurotiomycetidae</taxon>
        <taxon>Eurotiales</taxon>
        <taxon>Aspergillaceae</taxon>
        <taxon>Aspergillus</taxon>
        <taxon>Aspergillus subgen. Fumigati</taxon>
    </lineage>
</organism>
<dbReference type="Proteomes" id="UP000036893">
    <property type="component" value="Unassembled WGS sequence"/>
</dbReference>
<comment type="caution">
    <text evidence="2">The sequence shown here is derived from an EMBL/GenBank/DDBJ whole genome shotgun (WGS) entry which is preliminary data.</text>
</comment>
<reference evidence="2" key="1">
    <citation type="journal article" date="2015" name="Genome Announc.">
        <title>Draft Genome Sequence of the Pathogenic Filamentous Fungus Aspergillus udagawae Strain IFM 46973T.</title>
        <authorList>
            <person name="Kusuya Y."/>
            <person name="Takahashi-Nakaguchi A."/>
            <person name="Takahashi H."/>
            <person name="Yaguchi T."/>
        </authorList>
    </citation>
    <scope>NUCLEOTIDE SEQUENCE</scope>
    <source>
        <strain evidence="2">IFM 46973</strain>
    </source>
</reference>
<accession>A0A8E0V324</accession>
<dbReference type="GeneID" id="66997106"/>
<dbReference type="Pfam" id="PF06985">
    <property type="entry name" value="HET"/>
    <property type="match status" value="1"/>
</dbReference>
<proteinExistence type="predicted"/>
<dbReference type="AlphaFoldDB" id="A0A8E0V324"/>
<evidence type="ECO:0000313" key="3">
    <source>
        <dbReference type="Proteomes" id="UP000036893"/>
    </source>
</evidence>
<evidence type="ECO:0000313" key="2">
    <source>
        <dbReference type="EMBL" id="GIC93148.1"/>
    </source>
</evidence>
<name>A0A8E0V324_9EURO</name>
<dbReference type="RefSeq" id="XP_043150414.1">
    <property type="nucleotide sequence ID" value="XM_043294479.1"/>
</dbReference>
<dbReference type="InterPro" id="IPR010730">
    <property type="entry name" value="HET"/>
</dbReference>
<sequence>MDHLPKVEEPYHRELQIPLFVKKGQEYDGVGLEDFLSFPSKQGLNLERLKFGDFGERTFEDVISCIQAWGYFGMLQEVLRVGNVNMRFDFSGGEETEGIFVSTTSKGLPDLIRFWYDHEEVVDRETKNVHAETVYKITRAVRDLIWGITHQEFRGGSVSTSTDILDEDEESMKLSSIVKDLSHEIGMIVTDKYYDRNPNFYTAEKGWEDEEFKIGEVNWKVGRTGSKAHQLMLSIVVLGETLTNAASVIYEGFNTYKWPLCPMVSFLMELVGWCPFQISQLSTRCTNSHLYYLSFFNQQQFSNNHRRCCKDFCLAYQINEEIYETRHVTADCNCAFISFAELADVFTWIEQGGTALVKREVKDTGEGIQKIWRLVPSHVDGTVARYVCISHVWGDGMGNPRQNSLPECQLEKLQDAVNGLHESDEDFPFWIDTVCIPLQQPFRKQSIRSMAKIYQKAESVLVIDNTLTNVSTQTSIEEIMSRIEVSGWMGRLWTLSEGVAASKLYFKLRQHAVVVEHLQYDYRLKRLRADVERFRELSADRKNPMFGLLARQLRGMESMSPSTMTRTELANLEFNEIYFSVSTRLVQMRLPKRIAEEYWTDDSRFYWILSMLTSRNTSKAEDEAICIAQLLDMDVQPMLEMDPETRMLSLFLRYSHLIPSGIIFGKRPRAQRMGFRWAPLSLMQSDFSLSGKAERLTEDGIYAYYCALSFRPFTFMFLCTHFGLIDCSSGTRYLVDVHGIAENEMLHVKETMHIIIECPLGQKDEIKGLLVNVLGEENGSTFAEIVRPVVIRDLGARKNLPDHECAAVDPVVPNRLWCLG</sequence>
<reference evidence="2" key="2">
    <citation type="submission" date="2021-01" db="EMBL/GenBank/DDBJ databases">
        <title>Pan-genome distribution and transcriptional activeness of fungal secondary metabolism genes in Aspergillus section Fumigati.</title>
        <authorList>
            <person name="Takahashi H."/>
            <person name="Umemura M."/>
            <person name="Ninomiya A."/>
            <person name="Kusuya Y."/>
            <person name="Urayama S."/>
            <person name="Shimizu M."/>
            <person name="Watanabe A."/>
            <person name="Kamei K."/>
            <person name="Yaguchi T."/>
            <person name="Hagiwara D."/>
        </authorList>
    </citation>
    <scope>NUCLEOTIDE SEQUENCE</scope>
    <source>
        <strain evidence="2">IFM 46973</strain>
    </source>
</reference>
<feature type="domain" description="Heterokaryon incompatibility" evidence="1">
    <location>
        <begin position="386"/>
        <end position="466"/>
    </location>
</feature>
<dbReference type="PANTHER" id="PTHR39596:SF2">
    <property type="entry name" value="HET DOMAIN PROTEIN (AFU_ORTHOLOGUE AFUA_1G17550)-RELATED"/>
    <property type="match status" value="1"/>
</dbReference>
<evidence type="ECO:0000259" key="1">
    <source>
        <dbReference type="Pfam" id="PF06985"/>
    </source>
</evidence>
<protein>
    <recommendedName>
        <fullName evidence="1">Heterokaryon incompatibility domain-containing protein</fullName>
    </recommendedName>
</protein>